<dbReference type="PANTHER" id="PTHR18934:SF99">
    <property type="entry name" value="ATP-DEPENDENT RNA HELICASE DHX37-RELATED"/>
    <property type="match status" value="1"/>
</dbReference>
<dbReference type="InterPro" id="IPR014001">
    <property type="entry name" value="Helicase_ATP-bd"/>
</dbReference>
<evidence type="ECO:0000259" key="12">
    <source>
        <dbReference type="PROSITE" id="PS51192"/>
    </source>
</evidence>
<feature type="region of interest" description="Disordered" evidence="9">
    <location>
        <begin position="1329"/>
        <end position="1354"/>
    </location>
</feature>
<dbReference type="InterPro" id="IPR011545">
    <property type="entry name" value="DEAD/DEAH_box_helicase_dom"/>
</dbReference>
<evidence type="ECO:0000256" key="7">
    <source>
        <dbReference type="ARBA" id="ARBA00047984"/>
    </source>
</evidence>
<evidence type="ECO:0000313" key="14">
    <source>
        <dbReference type="EMBL" id="KGB32327.1"/>
    </source>
</evidence>
<dbReference type="SUPFAM" id="SSF52540">
    <property type="entry name" value="P-loop containing nucleoside triphosphate hydrolases"/>
    <property type="match status" value="1"/>
</dbReference>
<keyword evidence="8" id="KW-0694">RNA-binding</keyword>
<dbReference type="SUPFAM" id="SSF54928">
    <property type="entry name" value="RNA-binding domain, RBD"/>
    <property type="match status" value="1"/>
</dbReference>
<dbReference type="GO" id="GO:0016787">
    <property type="term" value="F:hydrolase activity"/>
    <property type="evidence" value="ECO:0007669"/>
    <property type="project" value="UniProtKB-KW"/>
</dbReference>
<keyword evidence="5 14" id="KW-0347">Helicase</keyword>
<organism evidence="14">
    <name type="scientific">Schistosoma haematobium</name>
    <name type="common">Blood fluke</name>
    <dbReference type="NCBI Taxonomy" id="6185"/>
    <lineage>
        <taxon>Eukaryota</taxon>
        <taxon>Metazoa</taxon>
        <taxon>Spiralia</taxon>
        <taxon>Lophotrochozoa</taxon>
        <taxon>Platyhelminthes</taxon>
        <taxon>Trematoda</taxon>
        <taxon>Digenea</taxon>
        <taxon>Strigeidida</taxon>
        <taxon>Schistosomatoidea</taxon>
        <taxon>Schistosomatidae</taxon>
        <taxon>Schistosoma</taxon>
    </lineage>
</organism>
<keyword evidence="10" id="KW-0812">Transmembrane</keyword>
<dbReference type="STRING" id="6185.A0A094ZEX9"/>
<dbReference type="Pfam" id="PF07717">
    <property type="entry name" value="OB_NTP_bind"/>
    <property type="match status" value="1"/>
</dbReference>
<gene>
    <name evidence="14" type="ORF">MS3_00464</name>
</gene>
<feature type="domain" description="Helicase C-terminal" evidence="13">
    <location>
        <begin position="538"/>
        <end position="716"/>
    </location>
</feature>
<dbReference type="Pfam" id="PF21010">
    <property type="entry name" value="HA2_C"/>
    <property type="match status" value="1"/>
</dbReference>
<protein>
    <recommendedName>
        <fullName evidence="2">RNA helicase</fullName>
        <ecNumber evidence="2">3.6.4.13</ecNumber>
    </recommendedName>
</protein>
<dbReference type="InterPro" id="IPR027417">
    <property type="entry name" value="P-loop_NTPase"/>
</dbReference>
<dbReference type="InterPro" id="IPR011709">
    <property type="entry name" value="DEAD-box_helicase_OB_fold"/>
</dbReference>
<evidence type="ECO:0000256" key="10">
    <source>
        <dbReference type="SAM" id="Phobius"/>
    </source>
</evidence>
<dbReference type="Pfam" id="PF00270">
    <property type="entry name" value="DEAD"/>
    <property type="match status" value="1"/>
</dbReference>
<keyword evidence="10" id="KW-1133">Transmembrane helix</keyword>
<dbReference type="PROSITE" id="PS00690">
    <property type="entry name" value="DEAH_ATP_HELICASE"/>
    <property type="match status" value="1"/>
</dbReference>
<sequence length="1354" mass="152101">MANVKRTCEGLIDFEFNEAKYDSSNPLVLPGKNESRYKGKRQLDRNQIVQNQILSKKRRKELLRKVSQKEKKLSRSELWRELEEYKKPETTQHISVLPLFNKPKNSEKKLTNCNIRGKSWKQRCNDLSDTSKSTDEYSSDESVSTNEVSFTRVASEQDLINDKVGERTRTIVEDKHENKPLEAGKVSKPARFVLVSRTPEVAAARLALPVLSDEATIMESISENDCVIICGATGCGKTTQIPQFLYEAGYATDGYMIGITEPRRVAAISMAHRVGEELNLTSGQVSYHIRYDKEVTKETLIKFMTDGILLQEIKQDFELSKYSVIIVDEAHERSIYSDVILGLISMVVRLRRQRFTDNIPTNGKVLSPLKLIIMSATLKVDDFAENRRLFPHNPPPIIHIESRQYPVACHFAKVTHPDYLKAAFRKVVSIHKTSPLGGILVFVTGQQEANTLCSWLTRAFPKMDDQKVNLTNEKSNKTHKHQKETKKLKESVNATAPSNSLDSTVLEEKDQFNSGIDLNNFDIIPVDEETEIGHTRINSKEVISTKEKQSNKVTYETVNDSDVEEIGEDDDILGQINEIRNESYPGPVYALPFYSLLSPERQQSVFQPPPENHRLIVVATNVAETSITIPNIRFVVDTGKVKTKVYEPATGTSSFEIIWISQASAEQRAGRAGRIGPGHCYRLYSSQIFSSMKQFSTPDILSRPIDEVVLMLKLYLGNTKLTLFPLPTPPLPQAIEAAERRLIALGALKEIVNASGGVSRTITDAGKWMTRVPVPARFARMLLFANQCQLMPYAVILVAALSVPNLFLSQVADAPVSEQEKTFQSNFVQQFVRKASITTNEFIIFVFTIWTSIYQLFGFIMILIRFNLYLGNTKLTLFPLPTPPLPQAIEAAERRLIALGALKEIVNASGVNVIIPDLGLSIDLCLPKPSDFQMIQLRQLFLVGSPCQIAKKLNVSVTGLPGNERRRLRYAYEIPGKQGPVFIDSNSTLARENFPFVAYLELHTTSKPFLRSVCAIDPGWIPFLAPHSYAVSELVLTDNVDTSENKSGNQSTVNESNNSGNGDDEGTKSAANTSITSNSVVSLPTPRYDSERDIIVTGAKSIIYIGLGVVPESSAPLFDNQFLDLPSTVLVPINSIAAAQSLGFKESLTWSVRWFTRYLLEGVIFSEFKKWFPLKIKKSISPQIVTVSWGMMADVLDLHGENDFEEDADGDHGLMKLKESAKKRKGRGFGAAVEGWILFVRNVQEEATEEDIRDKFCEYGDIKNIHLNLDRRTGYLKVRSAILFTNKLQGYALVEYENFKEAFTAMEHLNGSELNGQRIHVDWAFTKGPNPVKMSTKHRTRERSRSRSVDRARR</sequence>
<keyword evidence="4" id="KW-0378">Hydrolase</keyword>
<feature type="region of interest" description="Disordered" evidence="9">
    <location>
        <begin position="470"/>
        <end position="498"/>
    </location>
</feature>
<evidence type="ECO:0000256" key="2">
    <source>
        <dbReference type="ARBA" id="ARBA00012552"/>
    </source>
</evidence>
<keyword evidence="3" id="KW-0547">Nucleotide-binding</keyword>
<dbReference type="PROSITE" id="PS51192">
    <property type="entry name" value="HELICASE_ATP_BIND_1"/>
    <property type="match status" value="1"/>
</dbReference>
<dbReference type="Gene3D" id="3.40.50.300">
    <property type="entry name" value="P-loop containing nucleotide triphosphate hydrolases"/>
    <property type="match status" value="3"/>
</dbReference>
<dbReference type="GO" id="GO:0000462">
    <property type="term" value="P:maturation of SSU-rRNA from tricistronic rRNA transcript (SSU-rRNA, 5.8S rRNA, LSU-rRNA)"/>
    <property type="evidence" value="ECO:0007669"/>
    <property type="project" value="TreeGrafter"/>
</dbReference>
<dbReference type="SMART" id="SM00490">
    <property type="entry name" value="HELICc"/>
    <property type="match status" value="1"/>
</dbReference>
<dbReference type="GO" id="GO:0005524">
    <property type="term" value="F:ATP binding"/>
    <property type="evidence" value="ECO:0007669"/>
    <property type="project" value="UniProtKB-KW"/>
</dbReference>
<dbReference type="Gene3D" id="1.20.120.1080">
    <property type="match status" value="1"/>
</dbReference>
<feature type="transmembrane region" description="Helical" evidence="10">
    <location>
        <begin position="842"/>
        <end position="864"/>
    </location>
</feature>
<dbReference type="SMART" id="SM00360">
    <property type="entry name" value="RRM"/>
    <property type="match status" value="1"/>
</dbReference>
<dbReference type="PROSITE" id="PS51194">
    <property type="entry name" value="HELICASE_CTER"/>
    <property type="match status" value="1"/>
</dbReference>
<keyword evidence="6" id="KW-0067">ATP-binding</keyword>
<dbReference type="InterPro" id="IPR001650">
    <property type="entry name" value="Helicase_C-like"/>
</dbReference>
<evidence type="ECO:0000259" key="13">
    <source>
        <dbReference type="PROSITE" id="PS51194"/>
    </source>
</evidence>
<dbReference type="SMART" id="SM00487">
    <property type="entry name" value="DEXDc"/>
    <property type="match status" value="1"/>
</dbReference>
<dbReference type="CDD" id="cd18791">
    <property type="entry name" value="SF2_C_RHA"/>
    <property type="match status" value="1"/>
</dbReference>
<dbReference type="Pfam" id="PF00076">
    <property type="entry name" value="RRM_1"/>
    <property type="match status" value="1"/>
</dbReference>
<comment type="similarity">
    <text evidence="1">Belongs to the DEAD box helicase family. DEAH subfamily.</text>
</comment>
<dbReference type="PANTHER" id="PTHR18934">
    <property type="entry name" value="ATP-DEPENDENT RNA HELICASE"/>
    <property type="match status" value="1"/>
</dbReference>
<keyword evidence="10" id="KW-0472">Membrane</keyword>
<dbReference type="InterPro" id="IPR002464">
    <property type="entry name" value="DNA/RNA_helicase_DEAH_CS"/>
</dbReference>
<evidence type="ECO:0000256" key="4">
    <source>
        <dbReference type="ARBA" id="ARBA00022801"/>
    </source>
</evidence>
<dbReference type="GO" id="GO:0003724">
    <property type="term" value="F:RNA helicase activity"/>
    <property type="evidence" value="ECO:0007669"/>
    <property type="project" value="UniProtKB-EC"/>
</dbReference>
<dbReference type="GO" id="GO:0005730">
    <property type="term" value="C:nucleolus"/>
    <property type="evidence" value="ECO:0007669"/>
    <property type="project" value="TreeGrafter"/>
</dbReference>
<evidence type="ECO:0000256" key="9">
    <source>
        <dbReference type="SAM" id="MobiDB-lite"/>
    </source>
</evidence>
<feature type="transmembrane region" description="Helical" evidence="10">
    <location>
        <begin position="790"/>
        <end position="808"/>
    </location>
</feature>
<feature type="region of interest" description="Disordered" evidence="9">
    <location>
        <begin position="1041"/>
        <end position="1071"/>
    </location>
</feature>
<proteinExistence type="inferred from homology"/>
<evidence type="ECO:0000256" key="6">
    <source>
        <dbReference type="ARBA" id="ARBA00022840"/>
    </source>
</evidence>
<dbReference type="InterPro" id="IPR012677">
    <property type="entry name" value="Nucleotide-bd_a/b_plait_sf"/>
</dbReference>
<reference evidence="14" key="1">
    <citation type="journal article" date="2012" name="Nat. Genet.">
        <title>Whole-genome sequence of Schistosoma haematobium.</title>
        <authorList>
            <person name="Young N.D."/>
            <person name="Jex A.R."/>
            <person name="Li B."/>
            <person name="Liu S."/>
            <person name="Yang L."/>
            <person name="Xiong Z."/>
            <person name="Li Y."/>
            <person name="Cantacessi C."/>
            <person name="Hall R.S."/>
            <person name="Xu X."/>
            <person name="Chen F."/>
            <person name="Wu X."/>
            <person name="Zerlotini A."/>
            <person name="Oliveira G."/>
            <person name="Hofmann A."/>
            <person name="Zhang G."/>
            <person name="Fang X."/>
            <person name="Kang Y."/>
            <person name="Campbell B.E."/>
            <person name="Loukas A."/>
            <person name="Ranganathan S."/>
            <person name="Rollinson D."/>
            <person name="Rinaldi G."/>
            <person name="Brindley P.J."/>
            <person name="Yang H."/>
            <person name="Wang J."/>
            <person name="Wang J."/>
            <person name="Gasser R.B."/>
        </authorList>
    </citation>
    <scope>NUCLEOTIDE SEQUENCE [LARGE SCALE GENOMIC DNA]</scope>
</reference>
<evidence type="ECO:0000256" key="3">
    <source>
        <dbReference type="ARBA" id="ARBA00022741"/>
    </source>
</evidence>
<feature type="domain" description="Helicase ATP-binding" evidence="12">
    <location>
        <begin position="218"/>
        <end position="396"/>
    </location>
</feature>
<dbReference type="InterPro" id="IPR003593">
    <property type="entry name" value="AAA+_ATPase"/>
</dbReference>
<accession>A0A094ZEX9</accession>
<evidence type="ECO:0000259" key="11">
    <source>
        <dbReference type="PROSITE" id="PS50102"/>
    </source>
</evidence>
<dbReference type="GO" id="GO:0003729">
    <property type="term" value="F:mRNA binding"/>
    <property type="evidence" value="ECO:0007669"/>
    <property type="project" value="InterPro"/>
</dbReference>
<dbReference type="InterPro" id="IPR033744">
    <property type="entry name" value="RRM_RBM8"/>
</dbReference>
<feature type="domain" description="RRM" evidence="11">
    <location>
        <begin position="1236"/>
        <end position="1326"/>
    </location>
</feature>
<feature type="compositionally biased region" description="Basic and acidic residues" evidence="9">
    <location>
        <begin position="1343"/>
        <end position="1354"/>
    </location>
</feature>
<evidence type="ECO:0000256" key="8">
    <source>
        <dbReference type="PROSITE-ProRule" id="PRU00176"/>
    </source>
</evidence>
<dbReference type="PROSITE" id="PS50102">
    <property type="entry name" value="RRM"/>
    <property type="match status" value="1"/>
</dbReference>
<dbReference type="EC" id="3.6.4.13" evidence="2"/>
<dbReference type="FunFam" id="3.40.50.300:FF:000637">
    <property type="entry name" value="ATP-dependent RNA helicase DHX37/DHR1"/>
    <property type="match status" value="1"/>
</dbReference>
<feature type="compositionally biased region" description="Polar residues" evidence="9">
    <location>
        <begin position="1041"/>
        <end position="1061"/>
    </location>
</feature>
<dbReference type="InterPro" id="IPR000504">
    <property type="entry name" value="RRM_dom"/>
</dbReference>
<comment type="catalytic activity">
    <reaction evidence="7">
        <text>ATP + H2O = ADP + phosphate + H(+)</text>
        <dbReference type="Rhea" id="RHEA:13065"/>
        <dbReference type="ChEBI" id="CHEBI:15377"/>
        <dbReference type="ChEBI" id="CHEBI:15378"/>
        <dbReference type="ChEBI" id="CHEBI:30616"/>
        <dbReference type="ChEBI" id="CHEBI:43474"/>
        <dbReference type="ChEBI" id="CHEBI:456216"/>
        <dbReference type="EC" id="3.6.4.13"/>
    </reaction>
</comment>
<dbReference type="EMBL" id="KL250499">
    <property type="protein sequence ID" value="KGB32327.1"/>
    <property type="molecule type" value="Genomic_DNA"/>
</dbReference>
<dbReference type="SMART" id="SM00847">
    <property type="entry name" value="HA2"/>
    <property type="match status" value="1"/>
</dbReference>
<dbReference type="Pfam" id="PF00271">
    <property type="entry name" value="Helicase_C"/>
    <property type="match status" value="1"/>
</dbReference>
<dbReference type="InterPro" id="IPR035979">
    <property type="entry name" value="RBD_domain_sf"/>
</dbReference>
<dbReference type="CDD" id="cd12324">
    <property type="entry name" value="RRM_RBM8"/>
    <property type="match status" value="1"/>
</dbReference>
<evidence type="ECO:0000256" key="5">
    <source>
        <dbReference type="ARBA" id="ARBA00022806"/>
    </source>
</evidence>
<dbReference type="SMART" id="SM00382">
    <property type="entry name" value="AAA"/>
    <property type="match status" value="1"/>
</dbReference>
<dbReference type="Gene3D" id="3.30.70.330">
    <property type="match status" value="1"/>
</dbReference>
<name>A0A094ZEX9_SCHHA</name>
<evidence type="ECO:0000256" key="1">
    <source>
        <dbReference type="ARBA" id="ARBA00008792"/>
    </source>
</evidence>
<dbReference type="InterPro" id="IPR007502">
    <property type="entry name" value="Helicase-assoc_dom"/>
</dbReference>